<keyword evidence="3" id="KW-1003">Cell membrane</keyword>
<comment type="subcellular location">
    <subcellularLocation>
        <location evidence="1 7">Cell membrane</location>
        <topology evidence="1 7">Multi-pass membrane protein</topology>
    </subcellularLocation>
</comment>
<dbReference type="InterPro" id="IPR037185">
    <property type="entry name" value="EmrE-like"/>
</dbReference>
<feature type="transmembrane region" description="Helical" evidence="8">
    <location>
        <begin position="82"/>
        <end position="102"/>
    </location>
</feature>
<evidence type="ECO:0000256" key="1">
    <source>
        <dbReference type="ARBA" id="ARBA00004651"/>
    </source>
</evidence>
<evidence type="ECO:0000256" key="7">
    <source>
        <dbReference type="RuleBase" id="RU003942"/>
    </source>
</evidence>
<dbReference type="EMBL" id="JAAGMS010000135">
    <property type="protein sequence ID" value="NEB98690.1"/>
    <property type="molecule type" value="Genomic_DNA"/>
</dbReference>
<dbReference type="Proteomes" id="UP000470951">
    <property type="component" value="Unassembled WGS sequence"/>
</dbReference>
<feature type="transmembrane region" description="Helical" evidence="8">
    <location>
        <begin position="57"/>
        <end position="76"/>
    </location>
</feature>
<dbReference type="Gene3D" id="1.10.3730.20">
    <property type="match status" value="1"/>
</dbReference>
<name>A0A6G3SZB6_STRAQ</name>
<accession>A0A6G3SZB6</accession>
<keyword evidence="2" id="KW-0813">Transport</keyword>
<gene>
    <name evidence="9" type="ORF">G3I43_28125</name>
    <name evidence="10" type="ORF">G3I58_12005</name>
</gene>
<sequence length="104" mass="10612">MAWVILTAAGLLEIVWALALKESNGFTKLWPSVIGVSFSMLSFVLLTFALREVPVGTGYAVWVGIGAAGVVAAGIVQGEAASAARLACVVAIIAGVVGLRLLEA</sequence>
<dbReference type="InterPro" id="IPR045324">
    <property type="entry name" value="Small_multidrug_res"/>
</dbReference>
<comment type="similarity">
    <text evidence="7">Belongs to the drug/metabolite transporter (DMT) superfamily. Small multidrug resistance (SMR) (TC 2.A.7.1) family.</text>
</comment>
<evidence type="ECO:0000313" key="11">
    <source>
        <dbReference type="Proteomes" id="UP000470951"/>
    </source>
</evidence>
<dbReference type="PANTHER" id="PTHR30561:SF0">
    <property type="entry name" value="GUANIDINIUM EXPORTER"/>
    <property type="match status" value="1"/>
</dbReference>
<reference evidence="9 11" key="1">
    <citation type="submission" date="2020-01" db="EMBL/GenBank/DDBJ databases">
        <title>Insect and environment-associated Actinomycetes.</title>
        <authorList>
            <person name="Currrie C."/>
            <person name="Chevrette M."/>
            <person name="Carlson C."/>
            <person name="Stubbendieck R."/>
            <person name="Wendt-Pienkowski E."/>
        </authorList>
    </citation>
    <scope>NUCLEOTIDE SEQUENCE</scope>
    <source>
        <strain evidence="9">SID505</strain>
        <strain evidence="10 11">SID7903</strain>
    </source>
</reference>
<feature type="transmembrane region" description="Helical" evidence="8">
    <location>
        <begin position="29"/>
        <end position="50"/>
    </location>
</feature>
<dbReference type="AlphaFoldDB" id="A0A6G3SZB6"/>
<evidence type="ECO:0000256" key="2">
    <source>
        <dbReference type="ARBA" id="ARBA00022448"/>
    </source>
</evidence>
<dbReference type="Pfam" id="PF00893">
    <property type="entry name" value="Multi_Drug_Res"/>
    <property type="match status" value="1"/>
</dbReference>
<dbReference type="GO" id="GO:0022857">
    <property type="term" value="F:transmembrane transporter activity"/>
    <property type="evidence" value="ECO:0007669"/>
    <property type="project" value="InterPro"/>
</dbReference>
<keyword evidence="4 7" id="KW-0812">Transmembrane</keyword>
<proteinExistence type="inferred from homology"/>
<evidence type="ECO:0000256" key="3">
    <source>
        <dbReference type="ARBA" id="ARBA00022475"/>
    </source>
</evidence>
<dbReference type="SUPFAM" id="SSF103481">
    <property type="entry name" value="Multidrug resistance efflux transporter EmrE"/>
    <property type="match status" value="1"/>
</dbReference>
<keyword evidence="6 8" id="KW-0472">Membrane</keyword>
<organism evidence="9">
    <name type="scientific">Streptomyces anulatus</name>
    <name type="common">Streptomyces chrysomallus</name>
    <dbReference type="NCBI Taxonomy" id="1892"/>
    <lineage>
        <taxon>Bacteria</taxon>
        <taxon>Bacillati</taxon>
        <taxon>Actinomycetota</taxon>
        <taxon>Actinomycetes</taxon>
        <taxon>Kitasatosporales</taxon>
        <taxon>Streptomycetaceae</taxon>
        <taxon>Streptomyces</taxon>
    </lineage>
</organism>
<dbReference type="PANTHER" id="PTHR30561">
    <property type="entry name" value="SMR FAMILY PROTON-DEPENDENT DRUG EFFLUX TRANSPORTER SUGE"/>
    <property type="match status" value="1"/>
</dbReference>
<evidence type="ECO:0000256" key="4">
    <source>
        <dbReference type="ARBA" id="ARBA00022692"/>
    </source>
</evidence>
<comment type="caution">
    <text evidence="9">The sequence shown here is derived from an EMBL/GenBank/DDBJ whole genome shotgun (WGS) entry which is preliminary data.</text>
</comment>
<evidence type="ECO:0000313" key="9">
    <source>
        <dbReference type="EMBL" id="NEB88005.1"/>
    </source>
</evidence>
<protein>
    <submittedName>
        <fullName evidence="9">Multidrug efflux SMR transporter</fullName>
    </submittedName>
</protein>
<keyword evidence="5 8" id="KW-1133">Transmembrane helix</keyword>
<evidence type="ECO:0000313" key="10">
    <source>
        <dbReference type="EMBL" id="NEB98690.1"/>
    </source>
</evidence>
<dbReference type="EMBL" id="JAAGMK010000813">
    <property type="protein sequence ID" value="NEB88005.1"/>
    <property type="molecule type" value="Genomic_DNA"/>
</dbReference>
<dbReference type="InterPro" id="IPR000390">
    <property type="entry name" value="Small_drug/metabolite_transptr"/>
</dbReference>
<dbReference type="FunFam" id="1.10.3730.20:FF:000001">
    <property type="entry name" value="Quaternary ammonium compound resistance transporter SugE"/>
    <property type="match status" value="1"/>
</dbReference>
<evidence type="ECO:0000256" key="5">
    <source>
        <dbReference type="ARBA" id="ARBA00022989"/>
    </source>
</evidence>
<dbReference type="RefSeq" id="WP_047176447.1">
    <property type="nucleotide sequence ID" value="NZ_CBDRIV010000063.1"/>
</dbReference>
<evidence type="ECO:0000256" key="6">
    <source>
        <dbReference type="ARBA" id="ARBA00023136"/>
    </source>
</evidence>
<dbReference type="GO" id="GO:0005886">
    <property type="term" value="C:plasma membrane"/>
    <property type="evidence" value="ECO:0007669"/>
    <property type="project" value="UniProtKB-SubCell"/>
</dbReference>
<evidence type="ECO:0000256" key="8">
    <source>
        <dbReference type="SAM" id="Phobius"/>
    </source>
</evidence>